<protein>
    <submittedName>
        <fullName evidence="1">Transcriptional regulator</fullName>
    </submittedName>
</protein>
<dbReference type="InterPro" id="IPR036983">
    <property type="entry name" value="AIM24_sf"/>
</dbReference>
<accession>A0A401UKZ9</accession>
<dbReference type="InterPro" id="IPR016031">
    <property type="entry name" value="Trp_RNA-bd_attenuator-like_dom"/>
</dbReference>
<gene>
    <name evidence="1" type="ORF">Ctaglu_18490</name>
</gene>
<dbReference type="Gene3D" id="3.60.160.10">
    <property type="entry name" value="Mitochondrial biogenesis AIM24"/>
    <property type="match status" value="1"/>
</dbReference>
<dbReference type="Pfam" id="PF01987">
    <property type="entry name" value="AIM24"/>
    <property type="match status" value="1"/>
</dbReference>
<organism evidence="1 2">
    <name type="scientific">Clostridium tagluense</name>
    <dbReference type="NCBI Taxonomy" id="360422"/>
    <lineage>
        <taxon>Bacteria</taxon>
        <taxon>Bacillati</taxon>
        <taxon>Bacillota</taxon>
        <taxon>Clostridia</taxon>
        <taxon>Eubacteriales</taxon>
        <taxon>Clostridiaceae</taxon>
        <taxon>Clostridium</taxon>
    </lineage>
</organism>
<dbReference type="PANTHER" id="PTHR38074">
    <property type="entry name" value="ALTERED INHERITANCE OF MITOCHONDRIA PROTEIN 24, MITOCHONDRIAL"/>
    <property type="match status" value="1"/>
</dbReference>
<comment type="caution">
    <text evidence="1">The sequence shown here is derived from an EMBL/GenBank/DDBJ whole genome shotgun (WGS) entry which is preliminary data.</text>
</comment>
<reference evidence="1 2" key="1">
    <citation type="submission" date="2018-11" db="EMBL/GenBank/DDBJ databases">
        <title>Genome sequencing and assembly of Clostridium tagluense strain A121.</title>
        <authorList>
            <person name="Murakami T."/>
            <person name="Segawa T."/>
            <person name="Shcherbakova V.A."/>
            <person name="Mori H."/>
            <person name="Yoshimura Y."/>
        </authorList>
    </citation>
    <scope>NUCLEOTIDE SEQUENCE [LARGE SCALE GENOMIC DNA]</scope>
    <source>
        <strain evidence="1 2">A121</strain>
    </source>
</reference>
<evidence type="ECO:0000313" key="1">
    <source>
        <dbReference type="EMBL" id="GCD10226.1"/>
    </source>
</evidence>
<dbReference type="EMBL" id="BHYK01000008">
    <property type="protein sequence ID" value="GCD10226.1"/>
    <property type="molecule type" value="Genomic_DNA"/>
</dbReference>
<proteinExistence type="predicted"/>
<sequence length="252" mass="28132">MFNPDFSDAVRVMDSSTSSNNTIFEVIEYKKPRSGSAFNSNAVNPYPIQYDGEKLRQVRISINGGGVLVQPGELQFMKGPIEIQIQKNAPSASKGFFKNVGTGEASFTSRYYGKYGEIYLDPSYKYFYILELSNEEIILGDGMFYCCEDSVELSVHTNKDIATGMLSSDGFRQPKLSGSGIAILESDVPFDEILIYELNSETLKIDGNFSIVIRGKIETKVEKSKREGYLHTFVGTGEIWIAPTKNNRPMNL</sequence>
<keyword evidence="2" id="KW-1185">Reference proteome</keyword>
<dbReference type="AlphaFoldDB" id="A0A401UKZ9"/>
<dbReference type="RefSeq" id="WP_185732642.1">
    <property type="nucleotide sequence ID" value="NZ_BHYK01000008.1"/>
</dbReference>
<name>A0A401UKZ9_9CLOT</name>
<evidence type="ECO:0000313" key="2">
    <source>
        <dbReference type="Proteomes" id="UP000287872"/>
    </source>
</evidence>
<dbReference type="SUPFAM" id="SSF51219">
    <property type="entry name" value="TRAP-like"/>
    <property type="match status" value="1"/>
</dbReference>
<dbReference type="InterPro" id="IPR002838">
    <property type="entry name" value="AIM24"/>
</dbReference>
<dbReference type="PANTHER" id="PTHR38074:SF1">
    <property type="entry name" value="ALTERED INHERITANCE OF MITOCHONDRIA PROTEIN 24, MITOCHONDRIAL"/>
    <property type="match status" value="1"/>
</dbReference>
<dbReference type="Proteomes" id="UP000287872">
    <property type="component" value="Unassembled WGS sequence"/>
</dbReference>